<evidence type="ECO:0000313" key="6">
    <source>
        <dbReference type="EMBL" id="KAK8963280.1"/>
    </source>
</evidence>
<proteinExistence type="predicted"/>
<reference evidence="6 7" key="1">
    <citation type="journal article" date="2022" name="Nat. Plants">
        <title>Genomes of leafy and leafless Platanthera orchids illuminate the evolution of mycoheterotrophy.</title>
        <authorList>
            <person name="Li M.H."/>
            <person name="Liu K.W."/>
            <person name="Li Z."/>
            <person name="Lu H.C."/>
            <person name="Ye Q.L."/>
            <person name="Zhang D."/>
            <person name="Wang J.Y."/>
            <person name="Li Y.F."/>
            <person name="Zhong Z.M."/>
            <person name="Liu X."/>
            <person name="Yu X."/>
            <person name="Liu D.K."/>
            <person name="Tu X.D."/>
            <person name="Liu B."/>
            <person name="Hao Y."/>
            <person name="Liao X.Y."/>
            <person name="Jiang Y.T."/>
            <person name="Sun W.H."/>
            <person name="Chen J."/>
            <person name="Chen Y.Q."/>
            <person name="Ai Y."/>
            <person name="Zhai J.W."/>
            <person name="Wu S.S."/>
            <person name="Zhou Z."/>
            <person name="Hsiao Y.Y."/>
            <person name="Wu W.L."/>
            <person name="Chen Y.Y."/>
            <person name="Lin Y.F."/>
            <person name="Hsu J.L."/>
            <person name="Li C.Y."/>
            <person name="Wang Z.W."/>
            <person name="Zhao X."/>
            <person name="Zhong W.Y."/>
            <person name="Ma X.K."/>
            <person name="Ma L."/>
            <person name="Huang J."/>
            <person name="Chen G.Z."/>
            <person name="Huang M.Z."/>
            <person name="Huang L."/>
            <person name="Peng D.H."/>
            <person name="Luo Y.B."/>
            <person name="Zou S.Q."/>
            <person name="Chen S.P."/>
            <person name="Lan S."/>
            <person name="Tsai W.C."/>
            <person name="Van de Peer Y."/>
            <person name="Liu Z.J."/>
        </authorList>
    </citation>
    <scope>NUCLEOTIDE SEQUENCE [LARGE SCALE GENOMIC DNA]</scope>
    <source>
        <strain evidence="6">Lor288</strain>
    </source>
</reference>
<name>A0ABR2MGN1_9ASPA</name>
<dbReference type="InterPro" id="IPR036291">
    <property type="entry name" value="NAD(P)-bd_dom_sf"/>
</dbReference>
<dbReference type="Proteomes" id="UP001412067">
    <property type="component" value="Unassembled WGS sequence"/>
</dbReference>
<dbReference type="Gene3D" id="3.40.50.720">
    <property type="entry name" value="NAD(P)-binding Rossmann-like Domain"/>
    <property type="match status" value="1"/>
</dbReference>
<feature type="compositionally biased region" description="Acidic residues" evidence="4">
    <location>
        <begin position="127"/>
        <end position="144"/>
    </location>
</feature>
<dbReference type="PANTHER" id="PTHR46157">
    <property type="entry name" value="K(+) EFFLUX ANTIPORTER 3, CHLOROPLASTIC"/>
    <property type="match status" value="1"/>
</dbReference>
<keyword evidence="1" id="KW-0813">Transport</keyword>
<keyword evidence="7" id="KW-1185">Reference proteome</keyword>
<evidence type="ECO:0000256" key="1">
    <source>
        <dbReference type="ARBA" id="ARBA00022448"/>
    </source>
</evidence>
<evidence type="ECO:0000256" key="4">
    <source>
        <dbReference type="SAM" id="MobiDB-lite"/>
    </source>
</evidence>
<dbReference type="EMBL" id="JBBWWR010000007">
    <property type="protein sequence ID" value="KAK8963280.1"/>
    <property type="molecule type" value="Genomic_DNA"/>
</dbReference>
<sequence length="183" mass="19141">MASPTNVAEGRGGGDSEGGLICLIASSVKTLSGGSHRRDRRSLNRHRWRGEATRKLGFPILYGDGSRPAVLNSAGISSPKAVMVMYTEKERAIKAVQRIRLAFPASSGSFSSARVQKAGATDAIPENAEDGNSDDESGDLDVDDGVTYCYLDTRNGSSEKKNGGIGRGKEGLDGSLSSSSSEA</sequence>
<dbReference type="InterPro" id="IPR003148">
    <property type="entry name" value="RCK_N"/>
</dbReference>
<feature type="domain" description="RCK N-terminal" evidence="5">
    <location>
        <begin position="51"/>
        <end position="105"/>
    </location>
</feature>
<dbReference type="PANTHER" id="PTHR46157:SF4">
    <property type="entry name" value="K(+) EFFLUX ANTIPORTER 3, CHLOROPLASTIC"/>
    <property type="match status" value="1"/>
</dbReference>
<organism evidence="6 7">
    <name type="scientific">Platanthera guangdongensis</name>
    <dbReference type="NCBI Taxonomy" id="2320717"/>
    <lineage>
        <taxon>Eukaryota</taxon>
        <taxon>Viridiplantae</taxon>
        <taxon>Streptophyta</taxon>
        <taxon>Embryophyta</taxon>
        <taxon>Tracheophyta</taxon>
        <taxon>Spermatophyta</taxon>
        <taxon>Magnoliopsida</taxon>
        <taxon>Liliopsida</taxon>
        <taxon>Asparagales</taxon>
        <taxon>Orchidaceae</taxon>
        <taxon>Orchidoideae</taxon>
        <taxon>Orchideae</taxon>
        <taxon>Orchidinae</taxon>
        <taxon>Platanthera</taxon>
    </lineage>
</organism>
<feature type="region of interest" description="Disordered" evidence="4">
    <location>
        <begin position="112"/>
        <end position="183"/>
    </location>
</feature>
<evidence type="ECO:0000256" key="3">
    <source>
        <dbReference type="ARBA" id="ARBA00023065"/>
    </source>
</evidence>
<evidence type="ECO:0000259" key="5">
    <source>
        <dbReference type="Pfam" id="PF02254"/>
    </source>
</evidence>
<keyword evidence="2" id="KW-0050">Antiport</keyword>
<keyword evidence="3" id="KW-0406">Ion transport</keyword>
<feature type="compositionally biased region" description="Basic and acidic residues" evidence="4">
    <location>
        <begin position="157"/>
        <end position="172"/>
    </location>
</feature>
<accession>A0ABR2MGN1</accession>
<protein>
    <recommendedName>
        <fullName evidence="5">RCK N-terminal domain-containing protein</fullName>
    </recommendedName>
</protein>
<comment type="caution">
    <text evidence="6">The sequence shown here is derived from an EMBL/GenBank/DDBJ whole genome shotgun (WGS) entry which is preliminary data.</text>
</comment>
<evidence type="ECO:0000313" key="7">
    <source>
        <dbReference type="Proteomes" id="UP001412067"/>
    </source>
</evidence>
<dbReference type="SUPFAM" id="SSF51735">
    <property type="entry name" value="NAD(P)-binding Rossmann-fold domains"/>
    <property type="match status" value="1"/>
</dbReference>
<gene>
    <name evidence="6" type="ORF">KSP40_PGU002435</name>
</gene>
<evidence type="ECO:0000256" key="2">
    <source>
        <dbReference type="ARBA" id="ARBA00022449"/>
    </source>
</evidence>
<dbReference type="Pfam" id="PF02254">
    <property type="entry name" value="TrkA_N"/>
    <property type="match status" value="1"/>
</dbReference>